<dbReference type="Proteomes" id="UP001589867">
    <property type="component" value="Unassembled WGS sequence"/>
</dbReference>
<protein>
    <submittedName>
        <fullName evidence="2">Uncharacterized protein</fullName>
    </submittedName>
</protein>
<gene>
    <name evidence="2" type="ORF">ACFFIA_39360</name>
</gene>
<evidence type="ECO:0000313" key="2">
    <source>
        <dbReference type="EMBL" id="MFC0533681.1"/>
    </source>
</evidence>
<feature type="region of interest" description="Disordered" evidence="1">
    <location>
        <begin position="1"/>
        <end position="86"/>
    </location>
</feature>
<accession>A0ABV6MG19</accession>
<proteinExistence type="predicted"/>
<name>A0ABV6MG19_9ACTN</name>
<evidence type="ECO:0000313" key="3">
    <source>
        <dbReference type="Proteomes" id="UP001589867"/>
    </source>
</evidence>
<dbReference type="EMBL" id="JBHLUH010000089">
    <property type="protein sequence ID" value="MFC0533681.1"/>
    <property type="molecule type" value="Genomic_DNA"/>
</dbReference>
<sequence>MSRIRCEGVAAVRPRALAGSPPPRIERPRIEPRPDGHLGAPTGTGDAEDPRRPGAAHQPGAKEAPTKGARTHLSYVDNTCRAWDTD</sequence>
<comment type="caution">
    <text evidence="2">The sequence shown here is derived from an EMBL/GenBank/DDBJ whole genome shotgun (WGS) entry which is preliminary data.</text>
</comment>
<feature type="compositionally biased region" description="Basic and acidic residues" evidence="1">
    <location>
        <begin position="24"/>
        <end position="36"/>
    </location>
</feature>
<evidence type="ECO:0000256" key="1">
    <source>
        <dbReference type="SAM" id="MobiDB-lite"/>
    </source>
</evidence>
<dbReference type="RefSeq" id="WP_377261604.1">
    <property type="nucleotide sequence ID" value="NZ_JBHLUH010000089.1"/>
</dbReference>
<reference evidence="2 3" key="1">
    <citation type="submission" date="2024-09" db="EMBL/GenBank/DDBJ databases">
        <authorList>
            <person name="Sun Q."/>
            <person name="Mori K."/>
        </authorList>
    </citation>
    <scope>NUCLEOTIDE SEQUENCE [LARGE SCALE GENOMIC DNA]</scope>
    <source>
        <strain evidence="2 3">TBRC 3947</strain>
    </source>
</reference>
<organism evidence="2 3">
    <name type="scientific">Phytohabitans kaempferiae</name>
    <dbReference type="NCBI Taxonomy" id="1620943"/>
    <lineage>
        <taxon>Bacteria</taxon>
        <taxon>Bacillati</taxon>
        <taxon>Actinomycetota</taxon>
        <taxon>Actinomycetes</taxon>
        <taxon>Micromonosporales</taxon>
        <taxon>Micromonosporaceae</taxon>
    </lineage>
</organism>
<keyword evidence="3" id="KW-1185">Reference proteome</keyword>